<dbReference type="GO" id="GO:0030832">
    <property type="term" value="P:regulation of actin filament length"/>
    <property type="evidence" value="ECO:0007669"/>
    <property type="project" value="TreeGrafter"/>
</dbReference>
<dbReference type="PANTHER" id="PTHR46256">
    <property type="entry name" value="AGAP011099-PA"/>
    <property type="match status" value="1"/>
</dbReference>
<keyword evidence="3" id="KW-0963">Cytoplasm</keyword>
<evidence type="ECO:0000256" key="6">
    <source>
        <dbReference type="ARBA" id="ARBA00023273"/>
    </source>
</evidence>
<dbReference type="InterPro" id="IPR052409">
    <property type="entry name" value="Myosin-III_kinase_activity"/>
</dbReference>
<name>A0A6A4TNC7_SCOMX</name>
<feature type="region of interest" description="Disordered" evidence="7">
    <location>
        <begin position="185"/>
        <end position="204"/>
    </location>
</feature>
<dbReference type="SUPFAM" id="SSF56112">
    <property type="entry name" value="Protein kinase-like (PK-like)"/>
    <property type="match status" value="1"/>
</dbReference>
<dbReference type="GO" id="GO:0007605">
    <property type="term" value="P:sensory perception of sound"/>
    <property type="evidence" value="ECO:0007669"/>
    <property type="project" value="TreeGrafter"/>
</dbReference>
<dbReference type="AlphaFoldDB" id="A0A6A4TNC7"/>
<evidence type="ECO:0000313" key="8">
    <source>
        <dbReference type="EMBL" id="KAF0044744.1"/>
    </source>
</evidence>
<evidence type="ECO:0000256" key="3">
    <source>
        <dbReference type="ARBA" id="ARBA00022490"/>
    </source>
</evidence>
<evidence type="ECO:0000256" key="7">
    <source>
        <dbReference type="SAM" id="MobiDB-lite"/>
    </source>
</evidence>
<gene>
    <name evidence="8" type="ORF">F2P81_003902</name>
</gene>
<evidence type="ECO:0000256" key="5">
    <source>
        <dbReference type="ARBA" id="ARBA00023212"/>
    </source>
</evidence>
<keyword evidence="6" id="KW-0966">Cell projection</keyword>
<dbReference type="GO" id="GO:0001917">
    <property type="term" value="C:photoreceptor inner segment"/>
    <property type="evidence" value="ECO:0007669"/>
    <property type="project" value="TreeGrafter"/>
</dbReference>
<evidence type="ECO:0000256" key="1">
    <source>
        <dbReference type="ARBA" id="ARBA00004245"/>
    </source>
</evidence>
<dbReference type="GO" id="GO:0051491">
    <property type="term" value="P:positive regulation of filopodium assembly"/>
    <property type="evidence" value="ECO:0007669"/>
    <property type="project" value="TreeGrafter"/>
</dbReference>
<accession>A0A6A4TNC7</accession>
<comment type="subcellular location">
    <subcellularLocation>
        <location evidence="2">Cell projection</location>
    </subcellularLocation>
    <subcellularLocation>
        <location evidence="1">Cytoplasm</location>
        <location evidence="1">Cytoskeleton</location>
    </subcellularLocation>
</comment>
<dbReference type="PANTHER" id="PTHR46256:SF4">
    <property type="entry name" value="MYOSIN-IIIA"/>
    <property type="match status" value="1"/>
</dbReference>
<evidence type="ECO:0000256" key="4">
    <source>
        <dbReference type="ARBA" id="ARBA00022737"/>
    </source>
</evidence>
<proteinExistence type="predicted"/>
<dbReference type="Proteomes" id="UP000438429">
    <property type="component" value="Unassembled WGS sequence"/>
</dbReference>
<evidence type="ECO:0000256" key="2">
    <source>
        <dbReference type="ARBA" id="ARBA00004316"/>
    </source>
</evidence>
<evidence type="ECO:0000313" key="9">
    <source>
        <dbReference type="Proteomes" id="UP000438429"/>
    </source>
</evidence>
<protein>
    <recommendedName>
        <fullName evidence="10">Protein kinase domain-containing protein</fullName>
    </recommendedName>
</protein>
<dbReference type="Gene3D" id="1.10.510.10">
    <property type="entry name" value="Transferase(Phosphotransferase) domain 1"/>
    <property type="match status" value="1"/>
</dbReference>
<keyword evidence="4" id="KW-0677">Repeat</keyword>
<dbReference type="GO" id="GO:0000146">
    <property type="term" value="F:microfilament motor activity"/>
    <property type="evidence" value="ECO:0007669"/>
    <property type="project" value="TreeGrafter"/>
</dbReference>
<dbReference type="GO" id="GO:0032433">
    <property type="term" value="C:filopodium tip"/>
    <property type="evidence" value="ECO:0007669"/>
    <property type="project" value="TreeGrafter"/>
</dbReference>
<dbReference type="GO" id="GO:0005856">
    <property type="term" value="C:cytoskeleton"/>
    <property type="evidence" value="ECO:0007669"/>
    <property type="project" value="UniProtKB-SubCell"/>
</dbReference>
<dbReference type="GO" id="GO:0004674">
    <property type="term" value="F:protein serine/threonine kinase activity"/>
    <property type="evidence" value="ECO:0007669"/>
    <property type="project" value="TreeGrafter"/>
</dbReference>
<organism evidence="8 9">
    <name type="scientific">Scophthalmus maximus</name>
    <name type="common">Turbot</name>
    <name type="synonym">Psetta maxima</name>
    <dbReference type="NCBI Taxonomy" id="52904"/>
    <lineage>
        <taxon>Eukaryota</taxon>
        <taxon>Metazoa</taxon>
        <taxon>Chordata</taxon>
        <taxon>Craniata</taxon>
        <taxon>Vertebrata</taxon>
        <taxon>Euteleostomi</taxon>
        <taxon>Actinopterygii</taxon>
        <taxon>Neopterygii</taxon>
        <taxon>Teleostei</taxon>
        <taxon>Neoteleostei</taxon>
        <taxon>Acanthomorphata</taxon>
        <taxon>Carangaria</taxon>
        <taxon>Pleuronectiformes</taxon>
        <taxon>Pleuronectoidei</taxon>
        <taxon>Scophthalmidae</taxon>
        <taxon>Scophthalmus</taxon>
    </lineage>
</organism>
<keyword evidence="5" id="KW-0206">Cytoskeleton</keyword>
<dbReference type="GO" id="GO:0032426">
    <property type="term" value="C:stereocilium tip"/>
    <property type="evidence" value="ECO:0007669"/>
    <property type="project" value="TreeGrafter"/>
</dbReference>
<sequence length="323" mass="35611">MASSAGTNKSDTVQVGQQCIRDEELPAVTRITLITQTAVEKYSTLTSTELTSVKERLCTLLLIQIKCNLLFFSADSAMQPKSERLNIHHNSVLVGDTVESKLKQTWLKKGPRGKILWEHECAQLVYDDLQSLRNLQLYWRPLFFTSLSLLMSVLTHLLLQQQEPGPGLYGSVTLECEGAAALVQPTTSGQKRETKQTRSIEQTSAPAAGPLQNCWAGCQLNQCELLVPSVPLMGHSRPTGHYETHGIQHLHANKTIHRDVKGNNILLTTQAGVKHVDLVHCASILPTSDSPCRLETINVSLVQSTVYCVKHGLPRFMPSASPS</sequence>
<dbReference type="InterPro" id="IPR011009">
    <property type="entry name" value="Kinase-like_dom_sf"/>
</dbReference>
<reference evidence="8 9" key="1">
    <citation type="submission" date="2019-06" db="EMBL/GenBank/DDBJ databases">
        <title>Draft genomes of female and male turbot (Scophthalmus maximus).</title>
        <authorList>
            <person name="Xu H."/>
            <person name="Xu X.-W."/>
            <person name="Shao C."/>
            <person name="Chen S."/>
        </authorList>
    </citation>
    <scope>NUCLEOTIDE SEQUENCE [LARGE SCALE GENOMIC DNA]</scope>
    <source>
        <strain evidence="8">Ysfricsl-2016a</strain>
        <tissue evidence="8">Blood</tissue>
    </source>
</reference>
<evidence type="ECO:0008006" key="10">
    <source>
        <dbReference type="Google" id="ProtNLM"/>
    </source>
</evidence>
<comment type="caution">
    <text evidence="8">The sequence shown here is derived from an EMBL/GenBank/DDBJ whole genome shotgun (WGS) entry which is preliminary data.</text>
</comment>
<dbReference type="EMBL" id="VEVO01000003">
    <property type="protein sequence ID" value="KAF0044744.1"/>
    <property type="molecule type" value="Genomic_DNA"/>
</dbReference>